<dbReference type="PANTHER" id="PTHR43447">
    <property type="entry name" value="ALPHA-AMYLASE"/>
    <property type="match status" value="1"/>
</dbReference>
<comment type="caution">
    <text evidence="4">The sequence shown here is derived from an EMBL/GenBank/DDBJ whole genome shotgun (WGS) entry which is preliminary data.</text>
</comment>
<dbReference type="GO" id="GO:0005975">
    <property type="term" value="P:carbohydrate metabolic process"/>
    <property type="evidence" value="ECO:0007669"/>
    <property type="project" value="InterPro"/>
</dbReference>
<accession>A0A8B6F6J9</accession>
<dbReference type="InterPro" id="IPR017853">
    <property type="entry name" value="GH"/>
</dbReference>
<evidence type="ECO:0000256" key="2">
    <source>
        <dbReference type="ARBA" id="ARBA00008061"/>
    </source>
</evidence>
<evidence type="ECO:0000313" key="5">
    <source>
        <dbReference type="Proteomes" id="UP000596742"/>
    </source>
</evidence>
<organism evidence="4 5">
    <name type="scientific">Mytilus galloprovincialis</name>
    <name type="common">Mediterranean mussel</name>
    <dbReference type="NCBI Taxonomy" id="29158"/>
    <lineage>
        <taxon>Eukaryota</taxon>
        <taxon>Metazoa</taxon>
        <taxon>Spiralia</taxon>
        <taxon>Lophotrochozoa</taxon>
        <taxon>Mollusca</taxon>
        <taxon>Bivalvia</taxon>
        <taxon>Autobranchia</taxon>
        <taxon>Pteriomorphia</taxon>
        <taxon>Mytilida</taxon>
        <taxon>Mytiloidea</taxon>
        <taxon>Mytilidae</taxon>
        <taxon>Mytilinae</taxon>
        <taxon>Mytilus</taxon>
    </lineage>
</organism>
<dbReference type="EMBL" id="UYJE01006369">
    <property type="protein sequence ID" value="VDI45493.1"/>
    <property type="molecule type" value="Genomic_DNA"/>
</dbReference>
<dbReference type="EC" id="3.2.1.1" evidence="4"/>
<dbReference type="GO" id="GO:0004556">
    <property type="term" value="F:alpha-amylase activity"/>
    <property type="evidence" value="ECO:0007669"/>
    <property type="project" value="UniProtKB-EC"/>
</dbReference>
<keyword evidence="4" id="KW-0378">Hydrolase</keyword>
<dbReference type="SUPFAM" id="SSF51445">
    <property type="entry name" value="(Trans)glycosidases"/>
    <property type="match status" value="1"/>
</dbReference>
<gene>
    <name evidence="4" type="ORF">MGAL_10B088247</name>
</gene>
<evidence type="ECO:0000313" key="4">
    <source>
        <dbReference type="EMBL" id="VDI45493.1"/>
    </source>
</evidence>
<keyword evidence="4" id="KW-0326">Glycosidase</keyword>
<proteinExistence type="inferred from homology"/>
<reference evidence="4" key="1">
    <citation type="submission" date="2018-11" db="EMBL/GenBank/DDBJ databases">
        <authorList>
            <person name="Alioto T."/>
            <person name="Alioto T."/>
        </authorList>
    </citation>
    <scope>NUCLEOTIDE SEQUENCE</scope>
</reference>
<keyword evidence="5" id="KW-1185">Reference proteome</keyword>
<dbReference type="Gene3D" id="3.20.20.80">
    <property type="entry name" value="Glycosidases"/>
    <property type="match status" value="1"/>
</dbReference>
<evidence type="ECO:0000256" key="3">
    <source>
        <dbReference type="ARBA" id="ARBA00023277"/>
    </source>
</evidence>
<dbReference type="GO" id="GO:0043169">
    <property type="term" value="F:cation binding"/>
    <property type="evidence" value="ECO:0007669"/>
    <property type="project" value="InterPro"/>
</dbReference>
<name>A0A8B6F6J9_MYTGA</name>
<dbReference type="Proteomes" id="UP000596742">
    <property type="component" value="Unassembled WGS sequence"/>
</dbReference>
<comment type="cofactor">
    <cofactor evidence="1">
        <name>Ca(2+)</name>
        <dbReference type="ChEBI" id="CHEBI:29108"/>
    </cofactor>
</comment>
<dbReference type="PRINTS" id="PR00110">
    <property type="entry name" value="ALPHAAMYLASE"/>
</dbReference>
<protein>
    <submittedName>
        <fullName evidence="4">Alpha-amylase</fullName>
        <ecNumber evidence="4">3.2.1.1</ecNumber>
    </submittedName>
</protein>
<dbReference type="AlphaFoldDB" id="A0A8B6F6J9"/>
<keyword evidence="3" id="KW-0119">Carbohydrate metabolism</keyword>
<sequence>MWPGDILAIQKLTKDLPKGGKPFIYHEVIDQNDSAIKVNEYYPNGRVTEFRFCQKIAQGARYFGELGGVYDPGWGMADSDHVFVFVDNHDNQ</sequence>
<evidence type="ECO:0000256" key="1">
    <source>
        <dbReference type="ARBA" id="ARBA00001913"/>
    </source>
</evidence>
<dbReference type="InterPro" id="IPR006046">
    <property type="entry name" value="Alpha_amylase"/>
</dbReference>
<comment type="similarity">
    <text evidence="2">Belongs to the glycosyl hydrolase 13 family.</text>
</comment>
<dbReference type="OrthoDB" id="550577at2759"/>